<keyword evidence="5 9" id="KW-0665">Pyrimidine biosynthesis</keyword>
<proteinExistence type="inferred from homology"/>
<evidence type="ECO:0000256" key="1">
    <source>
        <dbReference type="ARBA" id="ARBA00002356"/>
    </source>
</evidence>
<evidence type="ECO:0000256" key="2">
    <source>
        <dbReference type="ARBA" id="ARBA00004861"/>
    </source>
</evidence>
<dbReference type="EC" id="4.1.1.23" evidence="9"/>
<feature type="binding site" evidence="9 11">
    <location>
        <position position="184"/>
    </location>
    <ligand>
        <name>substrate</name>
    </ligand>
</feature>
<keyword evidence="6 9" id="KW-0456">Lyase</keyword>
<dbReference type="InterPro" id="IPR014732">
    <property type="entry name" value="OMPdecase"/>
</dbReference>
<evidence type="ECO:0000256" key="8">
    <source>
        <dbReference type="ARBA" id="ARBA00061012"/>
    </source>
</evidence>
<feature type="active site" description="For OMPdecase activity" evidence="10">
    <location>
        <position position="59"/>
    </location>
</feature>
<evidence type="ECO:0000313" key="14">
    <source>
        <dbReference type="EMBL" id="PRY83865.1"/>
    </source>
</evidence>
<evidence type="ECO:0000256" key="7">
    <source>
        <dbReference type="ARBA" id="ARBA00049157"/>
    </source>
</evidence>
<feature type="active site" description="Proton donor" evidence="9">
    <location>
        <position position="61"/>
    </location>
</feature>
<dbReference type="GO" id="GO:0005829">
    <property type="term" value="C:cytosol"/>
    <property type="evidence" value="ECO:0007669"/>
    <property type="project" value="TreeGrafter"/>
</dbReference>
<feature type="binding site" evidence="9 11">
    <location>
        <position position="193"/>
    </location>
    <ligand>
        <name>substrate</name>
    </ligand>
</feature>
<feature type="binding site" evidence="9 11">
    <location>
        <position position="122"/>
    </location>
    <ligand>
        <name>substrate</name>
    </ligand>
</feature>
<comment type="pathway">
    <text evidence="2 9 12">Pyrimidine metabolism; UMP biosynthesis via de novo pathway; UMP from orotate: step 2/2.</text>
</comment>
<comment type="caution">
    <text evidence="14">The sequence shown here is derived from an EMBL/GenBank/DDBJ whole genome shotgun (WGS) entry which is preliminary data.</text>
</comment>
<reference evidence="14 15" key="1">
    <citation type="submission" date="2018-03" db="EMBL/GenBank/DDBJ databases">
        <title>Genomic Encyclopedia of Archaeal and Bacterial Type Strains, Phase II (KMG-II): from individual species to whole genera.</title>
        <authorList>
            <person name="Goeker M."/>
        </authorList>
    </citation>
    <scope>NUCLEOTIDE SEQUENCE [LARGE SCALE GENOMIC DNA]</scope>
    <source>
        <strain evidence="14 15">DSM 13175</strain>
    </source>
</reference>
<dbReference type="EMBL" id="PVTO01000002">
    <property type="protein sequence ID" value="PRY83865.1"/>
    <property type="molecule type" value="Genomic_DNA"/>
</dbReference>
<dbReference type="OrthoDB" id="9806203at2"/>
<dbReference type="SMART" id="SM00934">
    <property type="entry name" value="OMPdecase"/>
    <property type="match status" value="1"/>
</dbReference>
<dbReference type="RefSeq" id="WP_106190453.1">
    <property type="nucleotide sequence ID" value="NZ_PVTO01000002.1"/>
</dbReference>
<keyword evidence="4 9" id="KW-0210">Decarboxylase</keyword>
<dbReference type="Gene3D" id="3.20.20.70">
    <property type="entry name" value="Aldolase class I"/>
    <property type="match status" value="1"/>
</dbReference>
<gene>
    <name evidence="9" type="primary">pyrF</name>
    <name evidence="14" type="ORF">CLV38_10247</name>
</gene>
<dbReference type="SUPFAM" id="SSF51366">
    <property type="entry name" value="Ribulose-phoshate binding barrel"/>
    <property type="match status" value="1"/>
</dbReference>
<feature type="binding site" evidence="9 11">
    <location>
        <position position="213"/>
    </location>
    <ligand>
        <name>substrate</name>
    </ligand>
</feature>
<feature type="active site" description="For OMPdecase activity" evidence="10">
    <location>
        <position position="61"/>
    </location>
</feature>
<dbReference type="GO" id="GO:0006207">
    <property type="term" value="P:'de novo' pyrimidine nucleobase biosynthetic process"/>
    <property type="evidence" value="ECO:0007669"/>
    <property type="project" value="InterPro"/>
</dbReference>
<dbReference type="InterPro" id="IPR001754">
    <property type="entry name" value="OMPdeCOase_dom"/>
</dbReference>
<dbReference type="PANTHER" id="PTHR32119">
    <property type="entry name" value="OROTIDINE 5'-PHOSPHATE DECARBOXYLASE"/>
    <property type="match status" value="1"/>
</dbReference>
<evidence type="ECO:0000256" key="6">
    <source>
        <dbReference type="ARBA" id="ARBA00023239"/>
    </source>
</evidence>
<feature type="binding site" evidence="9 11">
    <location>
        <position position="214"/>
    </location>
    <ligand>
        <name>substrate</name>
    </ligand>
</feature>
<dbReference type="GO" id="GO:0004590">
    <property type="term" value="F:orotidine-5'-phosphate decarboxylase activity"/>
    <property type="evidence" value="ECO:0007669"/>
    <property type="project" value="UniProtKB-UniRule"/>
</dbReference>
<dbReference type="InterPro" id="IPR018089">
    <property type="entry name" value="OMPdecase_AS"/>
</dbReference>
<dbReference type="PANTHER" id="PTHR32119:SF2">
    <property type="entry name" value="OROTIDINE 5'-PHOSPHATE DECARBOXYLASE"/>
    <property type="match status" value="1"/>
</dbReference>
<evidence type="ECO:0000259" key="13">
    <source>
        <dbReference type="SMART" id="SM00934"/>
    </source>
</evidence>
<protein>
    <recommendedName>
        <fullName evidence="9">Orotidine 5'-phosphate decarboxylase</fullName>
        <ecNumber evidence="9">4.1.1.23</ecNumber>
    </recommendedName>
    <alternativeName>
        <fullName evidence="9">OMP decarboxylase</fullName>
        <shortName evidence="9">OMPDCase</shortName>
        <shortName evidence="9">OMPdecase</shortName>
    </alternativeName>
</protein>
<feature type="active site" description="For OMPdecase activity" evidence="10">
    <location>
        <position position="64"/>
    </location>
</feature>
<evidence type="ECO:0000256" key="11">
    <source>
        <dbReference type="PIRSR" id="PIRSR614732-2"/>
    </source>
</evidence>
<evidence type="ECO:0000256" key="5">
    <source>
        <dbReference type="ARBA" id="ARBA00022975"/>
    </source>
</evidence>
<dbReference type="UniPathway" id="UPA00070">
    <property type="reaction ID" value="UER00120"/>
</dbReference>
<dbReference type="Pfam" id="PF00215">
    <property type="entry name" value="OMPdecase"/>
    <property type="match status" value="1"/>
</dbReference>
<dbReference type="FunFam" id="3.20.20.70:FF:000015">
    <property type="entry name" value="Orotidine 5'-phosphate decarboxylase"/>
    <property type="match status" value="1"/>
</dbReference>
<evidence type="ECO:0000256" key="12">
    <source>
        <dbReference type="RuleBase" id="RU000512"/>
    </source>
</evidence>
<evidence type="ECO:0000256" key="4">
    <source>
        <dbReference type="ARBA" id="ARBA00022793"/>
    </source>
</evidence>
<sequence>MDNKPIIALDFSTEREVNEFLTLFSTQELNVKVGMELFYQLGPSIIYSLKEAGHDVFLDIKLHDIPTTVKKAMTGIARLGVDMINMHAAGGKKMMEDAREGLVIGTPADKQRPLLLAVTQLTSTSEEMLRKEQHSDLTMEESVLHYASLAHVAQADGVVCSTHEANAIKRKLGKDFLRVTPGIRLVTDSAHDQHRVATPYRARKIGSSHIVVGRSITQSANPVESYAEVLKQWKGDN</sequence>
<name>A0A2T0WAX4_9LACT</name>
<feature type="domain" description="Orotidine 5'-phosphate decarboxylase" evidence="13">
    <location>
        <begin position="4"/>
        <end position="229"/>
    </location>
</feature>
<evidence type="ECO:0000256" key="3">
    <source>
        <dbReference type="ARBA" id="ARBA00011738"/>
    </source>
</evidence>
<dbReference type="PROSITE" id="PS00156">
    <property type="entry name" value="OMPDECASE"/>
    <property type="match status" value="1"/>
</dbReference>
<comment type="function">
    <text evidence="1 9">Catalyzes the decarboxylation of orotidine 5'-monophosphate (OMP) to uridine 5'-monophosphate (UMP).</text>
</comment>
<evidence type="ECO:0000256" key="9">
    <source>
        <dbReference type="HAMAP-Rule" id="MF_01200"/>
    </source>
</evidence>
<comment type="similarity">
    <text evidence="8 9">Belongs to the OMP decarboxylase family. Type 1 subfamily.</text>
</comment>
<dbReference type="AlphaFoldDB" id="A0A2T0WAX4"/>
<feature type="binding site" evidence="9 11">
    <location>
        <position position="10"/>
    </location>
    <ligand>
        <name>substrate</name>
    </ligand>
</feature>
<dbReference type="NCBIfam" id="NF001273">
    <property type="entry name" value="PRK00230.1"/>
    <property type="match status" value="1"/>
</dbReference>
<evidence type="ECO:0000313" key="15">
    <source>
        <dbReference type="Proteomes" id="UP000238205"/>
    </source>
</evidence>
<dbReference type="Proteomes" id="UP000238205">
    <property type="component" value="Unassembled WGS sequence"/>
</dbReference>
<feature type="binding site" evidence="9 11">
    <location>
        <position position="32"/>
    </location>
    <ligand>
        <name>substrate</name>
    </ligand>
</feature>
<accession>A0A2T0WAX4</accession>
<dbReference type="GO" id="GO:0044205">
    <property type="term" value="P:'de novo' UMP biosynthetic process"/>
    <property type="evidence" value="ECO:0007669"/>
    <property type="project" value="UniProtKB-UniRule"/>
</dbReference>
<dbReference type="HAMAP" id="MF_01200_B">
    <property type="entry name" value="OMPdecase_type1_B"/>
    <property type="match status" value="1"/>
</dbReference>
<feature type="binding site" evidence="9">
    <location>
        <begin position="59"/>
        <end position="68"/>
    </location>
    <ligand>
        <name>substrate</name>
    </ligand>
</feature>
<evidence type="ECO:0000256" key="10">
    <source>
        <dbReference type="PIRSR" id="PIRSR614732-1"/>
    </source>
</evidence>
<dbReference type="NCBIfam" id="TIGR01740">
    <property type="entry name" value="pyrF"/>
    <property type="match status" value="1"/>
</dbReference>
<dbReference type="InterPro" id="IPR011060">
    <property type="entry name" value="RibuloseP-bd_barrel"/>
</dbReference>
<comment type="subunit">
    <text evidence="3 9">Homodimer.</text>
</comment>
<comment type="catalytic activity">
    <reaction evidence="7 9 12">
        <text>orotidine 5'-phosphate + H(+) = UMP + CO2</text>
        <dbReference type="Rhea" id="RHEA:11596"/>
        <dbReference type="ChEBI" id="CHEBI:15378"/>
        <dbReference type="ChEBI" id="CHEBI:16526"/>
        <dbReference type="ChEBI" id="CHEBI:57538"/>
        <dbReference type="ChEBI" id="CHEBI:57865"/>
        <dbReference type="EC" id="4.1.1.23"/>
    </reaction>
</comment>
<dbReference type="InterPro" id="IPR047596">
    <property type="entry name" value="OMPdecase_bac"/>
</dbReference>
<keyword evidence="15" id="KW-1185">Reference proteome</keyword>
<organism evidence="14 15">
    <name type="scientific">Alkalibacterium olivapovliticus</name>
    <dbReference type="NCBI Taxonomy" id="99907"/>
    <lineage>
        <taxon>Bacteria</taxon>
        <taxon>Bacillati</taxon>
        <taxon>Bacillota</taxon>
        <taxon>Bacilli</taxon>
        <taxon>Lactobacillales</taxon>
        <taxon>Carnobacteriaceae</taxon>
        <taxon>Alkalibacterium</taxon>
    </lineage>
</organism>
<dbReference type="InterPro" id="IPR013785">
    <property type="entry name" value="Aldolase_TIM"/>
</dbReference>
<dbReference type="CDD" id="cd04725">
    <property type="entry name" value="OMP_decarboxylase_like"/>
    <property type="match status" value="1"/>
</dbReference>